<gene>
    <name evidence="3" type="ORF">CA984_16510</name>
    <name evidence="2" type="ORF">CA984_43530</name>
</gene>
<organism evidence="2 4">
    <name type="scientific">Streptosporangium minutum</name>
    <dbReference type="NCBI Taxonomy" id="569862"/>
    <lineage>
        <taxon>Bacteria</taxon>
        <taxon>Bacillati</taxon>
        <taxon>Actinomycetota</taxon>
        <taxon>Actinomycetes</taxon>
        <taxon>Streptosporangiales</taxon>
        <taxon>Streptosporangiaceae</taxon>
        <taxon>Streptosporangium</taxon>
    </lineage>
</organism>
<dbReference type="RefSeq" id="WP_165781281.1">
    <property type="nucleotide sequence ID" value="NZ_NGFP01000067.1"/>
</dbReference>
<evidence type="ECO:0000259" key="1">
    <source>
        <dbReference type="Pfam" id="PF01548"/>
    </source>
</evidence>
<feature type="non-terminal residue" evidence="2">
    <location>
        <position position="82"/>
    </location>
</feature>
<accession>A0A243Q7M2</accession>
<proteinExistence type="predicted"/>
<evidence type="ECO:0000313" key="3">
    <source>
        <dbReference type="EMBL" id="OUC96000.1"/>
    </source>
</evidence>
<protein>
    <submittedName>
        <fullName evidence="2">IS110 family transposase</fullName>
    </submittedName>
</protein>
<keyword evidence="4" id="KW-1185">Reference proteome</keyword>
<dbReference type="GO" id="GO:0003677">
    <property type="term" value="F:DNA binding"/>
    <property type="evidence" value="ECO:0007669"/>
    <property type="project" value="InterPro"/>
</dbReference>
<dbReference type="Pfam" id="PF01548">
    <property type="entry name" value="DEDD_Tnp_IS110"/>
    <property type="match status" value="1"/>
</dbReference>
<dbReference type="EMBL" id="NGFP01000457">
    <property type="protein sequence ID" value="OUC77359.1"/>
    <property type="molecule type" value="Genomic_DNA"/>
</dbReference>
<reference evidence="2 4" key="1">
    <citation type="submission" date="2017-05" db="EMBL/GenBank/DDBJ databases">
        <title>Biotechnological potential of actinobacteria isolated from South African environments.</title>
        <authorList>
            <person name="Le Roes-Hill M."/>
            <person name="Prins A."/>
            <person name="Durrell K.A."/>
        </authorList>
    </citation>
    <scope>NUCLEOTIDE SEQUENCE [LARGE SCALE GENOMIC DNA]</scope>
    <source>
        <strain evidence="2">M26</strain>
    </source>
</reference>
<evidence type="ECO:0000313" key="2">
    <source>
        <dbReference type="EMBL" id="OUC77359.1"/>
    </source>
</evidence>
<dbReference type="GO" id="GO:0004803">
    <property type="term" value="F:transposase activity"/>
    <property type="evidence" value="ECO:0007669"/>
    <property type="project" value="InterPro"/>
</dbReference>
<sequence length="82" mass="8742">MSVDYAVFVGLDVGKGEHHACALDPRGKKLHDKPLPNDEQRLRALFGKLKTHGPVLVVVDQPASIGALPVAVARAEGCQVAY</sequence>
<dbReference type="Proteomes" id="UP000194761">
    <property type="component" value="Unassembled WGS sequence"/>
</dbReference>
<dbReference type="EMBL" id="NGFP01000067">
    <property type="protein sequence ID" value="OUC96000.1"/>
    <property type="molecule type" value="Genomic_DNA"/>
</dbReference>
<dbReference type="AlphaFoldDB" id="A0A243Q7M2"/>
<dbReference type="GO" id="GO:0006313">
    <property type="term" value="P:DNA transposition"/>
    <property type="evidence" value="ECO:0007669"/>
    <property type="project" value="InterPro"/>
</dbReference>
<evidence type="ECO:0000313" key="4">
    <source>
        <dbReference type="Proteomes" id="UP000194761"/>
    </source>
</evidence>
<name>A0A243Q7M2_9ACTN</name>
<dbReference type="InterPro" id="IPR002525">
    <property type="entry name" value="Transp_IS110-like_N"/>
</dbReference>
<feature type="domain" description="Transposase IS110-like N-terminal" evidence="1">
    <location>
        <begin position="9"/>
        <end position="82"/>
    </location>
</feature>
<comment type="caution">
    <text evidence="2">The sequence shown here is derived from an EMBL/GenBank/DDBJ whole genome shotgun (WGS) entry which is preliminary data.</text>
</comment>